<dbReference type="AlphaFoldDB" id="A0A9N7TWY5"/>
<sequence length="142" mass="15073">MGLFFSRQPRECVSSAAPLTLSTPEGEQSWVDTVTRGVSDVHSMLWALGCPFTPPHADRQPAEPSPPMHRAGGMHDGGKEGGEDDAETDGWMSSAADESCTCCAHSEQAQDLYPPPSLPPSSFSLPSSLHGSISLFLSMISL</sequence>
<dbReference type="EMBL" id="CADEAL010000470">
    <property type="protein sequence ID" value="CAB1420650.1"/>
    <property type="molecule type" value="Genomic_DNA"/>
</dbReference>
<evidence type="ECO:0000313" key="3">
    <source>
        <dbReference type="Proteomes" id="UP001153269"/>
    </source>
</evidence>
<name>A0A9N7TWY5_PLEPL</name>
<reference evidence="2" key="1">
    <citation type="submission" date="2020-03" db="EMBL/GenBank/DDBJ databases">
        <authorList>
            <person name="Weist P."/>
        </authorList>
    </citation>
    <scope>NUCLEOTIDE SEQUENCE</scope>
</reference>
<comment type="caution">
    <text evidence="2">The sequence shown here is derived from an EMBL/GenBank/DDBJ whole genome shotgun (WGS) entry which is preliminary data.</text>
</comment>
<organism evidence="2 3">
    <name type="scientific">Pleuronectes platessa</name>
    <name type="common">European plaice</name>
    <dbReference type="NCBI Taxonomy" id="8262"/>
    <lineage>
        <taxon>Eukaryota</taxon>
        <taxon>Metazoa</taxon>
        <taxon>Chordata</taxon>
        <taxon>Craniata</taxon>
        <taxon>Vertebrata</taxon>
        <taxon>Euteleostomi</taxon>
        <taxon>Actinopterygii</taxon>
        <taxon>Neopterygii</taxon>
        <taxon>Teleostei</taxon>
        <taxon>Neoteleostei</taxon>
        <taxon>Acanthomorphata</taxon>
        <taxon>Carangaria</taxon>
        <taxon>Pleuronectiformes</taxon>
        <taxon>Pleuronectoidei</taxon>
        <taxon>Pleuronectidae</taxon>
        <taxon>Pleuronectes</taxon>
    </lineage>
</organism>
<evidence type="ECO:0000313" key="2">
    <source>
        <dbReference type="EMBL" id="CAB1420650.1"/>
    </source>
</evidence>
<dbReference type="Proteomes" id="UP001153269">
    <property type="component" value="Unassembled WGS sequence"/>
</dbReference>
<accession>A0A9N7TWY5</accession>
<gene>
    <name evidence="2" type="ORF">PLEPLA_LOCUS8525</name>
</gene>
<proteinExistence type="predicted"/>
<evidence type="ECO:0000256" key="1">
    <source>
        <dbReference type="SAM" id="MobiDB-lite"/>
    </source>
</evidence>
<feature type="region of interest" description="Disordered" evidence="1">
    <location>
        <begin position="54"/>
        <end position="93"/>
    </location>
</feature>
<protein>
    <submittedName>
        <fullName evidence="2">Uncharacterized protein</fullName>
    </submittedName>
</protein>
<keyword evidence="3" id="KW-1185">Reference proteome</keyword>